<gene>
    <name evidence="2" type="ORF">OTU49_010184</name>
</gene>
<organism evidence="2 3">
    <name type="scientific">Cherax quadricarinatus</name>
    <name type="common">Australian red claw crayfish</name>
    <dbReference type="NCBI Taxonomy" id="27406"/>
    <lineage>
        <taxon>Eukaryota</taxon>
        <taxon>Metazoa</taxon>
        <taxon>Ecdysozoa</taxon>
        <taxon>Arthropoda</taxon>
        <taxon>Crustacea</taxon>
        <taxon>Multicrustacea</taxon>
        <taxon>Malacostraca</taxon>
        <taxon>Eumalacostraca</taxon>
        <taxon>Eucarida</taxon>
        <taxon>Decapoda</taxon>
        <taxon>Pleocyemata</taxon>
        <taxon>Astacidea</taxon>
        <taxon>Parastacoidea</taxon>
        <taxon>Parastacidae</taxon>
        <taxon>Cherax</taxon>
    </lineage>
</organism>
<comment type="caution">
    <text evidence="2">The sequence shown here is derived from an EMBL/GenBank/DDBJ whole genome shotgun (WGS) entry which is preliminary data.</text>
</comment>
<sequence length="212" mass="24990">MPEVDELYRKPDDTTKKDSKHDTKKHDDPTKPDFIMRIRNPNFITNPIKNDGTLRERGNDFEMHIKPEATKHERRPETGKNERRPEADQQERRPEAAQHERSLPAAQNEDPDFYLEISNIRCHGIKQNYEHKLLIEAEVSHQLFPDNKMINLDINFGEQKPSVENIEDILMTLANTLRNTIINTRDKWDDANFEERLFSSLVSQLFPEDPVY</sequence>
<accession>A0AAW0WF41</accession>
<evidence type="ECO:0000256" key="1">
    <source>
        <dbReference type="SAM" id="MobiDB-lite"/>
    </source>
</evidence>
<name>A0AAW0WF41_CHEQU</name>
<protein>
    <submittedName>
        <fullName evidence="2">Uncharacterized protein</fullName>
    </submittedName>
</protein>
<feature type="compositionally biased region" description="Basic and acidic residues" evidence="1">
    <location>
        <begin position="52"/>
        <end position="102"/>
    </location>
</feature>
<feature type="region of interest" description="Disordered" evidence="1">
    <location>
        <begin position="1"/>
        <end position="110"/>
    </location>
</feature>
<evidence type="ECO:0000313" key="2">
    <source>
        <dbReference type="EMBL" id="KAK8726278.1"/>
    </source>
</evidence>
<dbReference type="Proteomes" id="UP001445076">
    <property type="component" value="Unassembled WGS sequence"/>
</dbReference>
<keyword evidence="3" id="KW-1185">Reference proteome</keyword>
<dbReference type="AlphaFoldDB" id="A0AAW0WF41"/>
<dbReference type="EMBL" id="JARKIK010000079">
    <property type="protein sequence ID" value="KAK8726278.1"/>
    <property type="molecule type" value="Genomic_DNA"/>
</dbReference>
<evidence type="ECO:0000313" key="3">
    <source>
        <dbReference type="Proteomes" id="UP001445076"/>
    </source>
</evidence>
<reference evidence="2 3" key="1">
    <citation type="journal article" date="2024" name="BMC Genomics">
        <title>Genome assembly of redclaw crayfish (Cherax quadricarinatus) provides insights into its immune adaptation and hypoxia tolerance.</title>
        <authorList>
            <person name="Liu Z."/>
            <person name="Zheng J."/>
            <person name="Li H."/>
            <person name="Fang K."/>
            <person name="Wang S."/>
            <person name="He J."/>
            <person name="Zhou D."/>
            <person name="Weng S."/>
            <person name="Chi M."/>
            <person name="Gu Z."/>
            <person name="He J."/>
            <person name="Li F."/>
            <person name="Wang M."/>
        </authorList>
    </citation>
    <scope>NUCLEOTIDE SEQUENCE [LARGE SCALE GENOMIC DNA]</scope>
    <source>
        <strain evidence="2">ZL_2023a</strain>
    </source>
</reference>
<proteinExistence type="predicted"/>
<feature type="compositionally biased region" description="Basic and acidic residues" evidence="1">
    <location>
        <begin position="1"/>
        <end position="36"/>
    </location>
</feature>